<dbReference type="RefSeq" id="WP_184839115.1">
    <property type="nucleotide sequence ID" value="NZ_JACHMN010000002.1"/>
</dbReference>
<dbReference type="Proteomes" id="UP000587527">
    <property type="component" value="Unassembled WGS sequence"/>
</dbReference>
<gene>
    <name evidence="2" type="ORF">F4553_004585</name>
</gene>
<keyword evidence="3" id="KW-1185">Reference proteome</keyword>
<evidence type="ECO:0000313" key="2">
    <source>
        <dbReference type="EMBL" id="MBB5871206.1"/>
    </source>
</evidence>
<dbReference type="AlphaFoldDB" id="A0A841BUS6"/>
<feature type="transmembrane region" description="Helical" evidence="1">
    <location>
        <begin position="209"/>
        <end position="230"/>
    </location>
</feature>
<dbReference type="EMBL" id="JACHMN010000002">
    <property type="protein sequence ID" value="MBB5871206.1"/>
    <property type="molecule type" value="Genomic_DNA"/>
</dbReference>
<feature type="transmembrane region" description="Helical" evidence="1">
    <location>
        <begin position="183"/>
        <end position="203"/>
    </location>
</feature>
<evidence type="ECO:0000313" key="3">
    <source>
        <dbReference type="Proteomes" id="UP000587527"/>
    </source>
</evidence>
<dbReference type="Pfam" id="PF14023">
    <property type="entry name" value="Bestrophin-like"/>
    <property type="match status" value="1"/>
</dbReference>
<evidence type="ECO:0008006" key="4">
    <source>
        <dbReference type="Google" id="ProtNLM"/>
    </source>
</evidence>
<accession>A0A841BUS6</accession>
<keyword evidence="1" id="KW-0472">Membrane</keyword>
<dbReference type="InterPro" id="IPR025333">
    <property type="entry name" value="DUF4239"/>
</dbReference>
<comment type="caution">
    <text evidence="2">The sequence shown here is derived from an EMBL/GenBank/DDBJ whole genome shotgun (WGS) entry which is preliminary data.</text>
</comment>
<feature type="transmembrane region" description="Helical" evidence="1">
    <location>
        <begin position="40"/>
        <end position="61"/>
    </location>
</feature>
<organism evidence="2 3">
    <name type="scientific">Allocatelliglobosispora scoriae</name>
    <dbReference type="NCBI Taxonomy" id="643052"/>
    <lineage>
        <taxon>Bacteria</taxon>
        <taxon>Bacillati</taxon>
        <taxon>Actinomycetota</taxon>
        <taxon>Actinomycetes</taxon>
        <taxon>Micromonosporales</taxon>
        <taxon>Micromonosporaceae</taxon>
        <taxon>Allocatelliglobosispora</taxon>
    </lineage>
</organism>
<name>A0A841BUS6_9ACTN</name>
<proteinExistence type="predicted"/>
<reference evidence="2 3" key="1">
    <citation type="submission" date="2020-08" db="EMBL/GenBank/DDBJ databases">
        <title>Sequencing the genomes of 1000 actinobacteria strains.</title>
        <authorList>
            <person name="Klenk H.-P."/>
        </authorList>
    </citation>
    <scope>NUCLEOTIDE SEQUENCE [LARGE SCALE GENOMIC DNA]</scope>
    <source>
        <strain evidence="2 3">DSM 45362</strain>
    </source>
</reference>
<keyword evidence="1" id="KW-0812">Transmembrane</keyword>
<evidence type="ECO:0000256" key="1">
    <source>
        <dbReference type="SAM" id="Phobius"/>
    </source>
</evidence>
<protein>
    <recommendedName>
        <fullName evidence="4">DUF4239 domain-containing protein</fullName>
    </recommendedName>
</protein>
<sequence>MGLITGGILVSLVTAVVAGALVLVVQKYSPTERHDGYVDAIGMVFAVVGVLYAIVLAFVVLDVWEHMTSARADTYAEATSLIEVYQYAEGQPDDVRAQIQGAVRDYNARVIRDEWPMMALAQPVPLDDWVTLDRIGSLVEETAPGMIATDASVDEYRDVSASVGAISTARQDRLAAASRGLPAVMWFLLIGGGLLTVAFAYLFDIAGTVPQIIFTVGLTMMVVLLLYAVYQLEFPFSRAERIGPDAFDYARLRFDQIRQGG</sequence>
<keyword evidence="1" id="KW-1133">Transmembrane helix</keyword>
<feature type="transmembrane region" description="Helical" evidence="1">
    <location>
        <begin position="7"/>
        <end position="28"/>
    </location>
</feature>